<feature type="non-terminal residue" evidence="1">
    <location>
        <position position="1"/>
    </location>
</feature>
<name>A0A4Y9Y8I0_9AGAM</name>
<gene>
    <name evidence="1" type="ORF">EVG20_g8423</name>
</gene>
<comment type="caution">
    <text evidence="1">The sequence shown here is derived from an EMBL/GenBank/DDBJ whole genome shotgun (WGS) entry which is preliminary data.</text>
</comment>
<protein>
    <recommendedName>
        <fullName evidence="3">Xylose isomerase-like TIM barrel domain-containing protein</fullName>
    </recommendedName>
</protein>
<dbReference type="AlphaFoldDB" id="A0A4Y9Y8I0"/>
<organism evidence="1 2">
    <name type="scientific">Dentipellis fragilis</name>
    <dbReference type="NCBI Taxonomy" id="205917"/>
    <lineage>
        <taxon>Eukaryota</taxon>
        <taxon>Fungi</taxon>
        <taxon>Dikarya</taxon>
        <taxon>Basidiomycota</taxon>
        <taxon>Agaricomycotina</taxon>
        <taxon>Agaricomycetes</taxon>
        <taxon>Russulales</taxon>
        <taxon>Hericiaceae</taxon>
        <taxon>Dentipellis</taxon>
    </lineage>
</organism>
<evidence type="ECO:0008006" key="3">
    <source>
        <dbReference type="Google" id="ProtNLM"/>
    </source>
</evidence>
<sequence>FYAGVTRLRIAEPGESWQAPREMLARLGPLALLTHLQLARRAGANEDNDMTFVADVARILHARPTLKVLAVSVFPSYLRTLPDASAMDDDDAEGHECRQSHIWGLLEELAKLDRRLMVVRGSHGAWQREWEGVEVVANASGPEDFWAGL</sequence>
<reference evidence="1 2" key="1">
    <citation type="submission" date="2019-02" db="EMBL/GenBank/DDBJ databases">
        <title>Genome sequencing of the rare red list fungi Dentipellis fragilis.</title>
        <authorList>
            <person name="Buettner E."/>
            <person name="Kellner H."/>
        </authorList>
    </citation>
    <scope>NUCLEOTIDE SEQUENCE [LARGE SCALE GENOMIC DNA]</scope>
    <source>
        <strain evidence="1 2">DSM 105465</strain>
    </source>
</reference>
<keyword evidence="2" id="KW-1185">Reference proteome</keyword>
<dbReference type="EMBL" id="SEOQ01000729">
    <property type="protein sequence ID" value="TFY57731.1"/>
    <property type="molecule type" value="Genomic_DNA"/>
</dbReference>
<proteinExistence type="predicted"/>
<dbReference type="OrthoDB" id="3259136at2759"/>
<evidence type="ECO:0000313" key="1">
    <source>
        <dbReference type="EMBL" id="TFY57731.1"/>
    </source>
</evidence>
<dbReference type="Proteomes" id="UP000298327">
    <property type="component" value="Unassembled WGS sequence"/>
</dbReference>
<accession>A0A4Y9Y8I0</accession>
<evidence type="ECO:0000313" key="2">
    <source>
        <dbReference type="Proteomes" id="UP000298327"/>
    </source>
</evidence>